<feature type="transmembrane region" description="Helical" evidence="7">
    <location>
        <begin position="16"/>
        <end position="35"/>
    </location>
</feature>
<evidence type="ECO:0000256" key="4">
    <source>
        <dbReference type="ARBA" id="ARBA00022801"/>
    </source>
</evidence>
<dbReference type="Gene3D" id="1.20.1540.10">
    <property type="entry name" value="Rhomboid-like"/>
    <property type="match status" value="1"/>
</dbReference>
<evidence type="ECO:0000256" key="1">
    <source>
        <dbReference type="ARBA" id="ARBA00004141"/>
    </source>
</evidence>
<dbReference type="InterPro" id="IPR050925">
    <property type="entry name" value="Rhomboid_protease_S54"/>
</dbReference>
<evidence type="ECO:0000256" key="7">
    <source>
        <dbReference type="SAM" id="Phobius"/>
    </source>
</evidence>
<feature type="domain" description="Peptidase S54 rhomboid" evidence="8">
    <location>
        <begin position="145"/>
        <end position="290"/>
    </location>
</feature>
<organism evidence="9 10">
    <name type="scientific">Marinibactrum halimedae</name>
    <dbReference type="NCBI Taxonomy" id="1444977"/>
    <lineage>
        <taxon>Bacteria</taxon>
        <taxon>Pseudomonadati</taxon>
        <taxon>Pseudomonadota</taxon>
        <taxon>Gammaproteobacteria</taxon>
        <taxon>Cellvibrionales</taxon>
        <taxon>Cellvibrionaceae</taxon>
        <taxon>Marinibactrum</taxon>
    </lineage>
</organism>
<protein>
    <recommendedName>
        <fullName evidence="8">Peptidase S54 rhomboid domain-containing protein</fullName>
    </recommendedName>
</protein>
<keyword evidence="3 7" id="KW-0812">Transmembrane</keyword>
<keyword evidence="4" id="KW-0378">Hydrolase</keyword>
<feature type="transmembrane region" description="Helical" evidence="7">
    <location>
        <begin position="276"/>
        <end position="295"/>
    </location>
</feature>
<dbReference type="SUPFAM" id="SSF144091">
    <property type="entry name" value="Rhomboid-like"/>
    <property type="match status" value="1"/>
</dbReference>
<feature type="transmembrane region" description="Helical" evidence="7">
    <location>
        <begin position="161"/>
        <end position="179"/>
    </location>
</feature>
<evidence type="ECO:0000256" key="6">
    <source>
        <dbReference type="ARBA" id="ARBA00023136"/>
    </source>
</evidence>
<evidence type="ECO:0000259" key="8">
    <source>
        <dbReference type="Pfam" id="PF01694"/>
    </source>
</evidence>
<feature type="transmembrane region" description="Helical" evidence="7">
    <location>
        <begin position="211"/>
        <end position="231"/>
    </location>
</feature>
<accession>A0AA37T711</accession>
<dbReference type="PANTHER" id="PTHR43731:SF14">
    <property type="entry name" value="PRESENILIN-ASSOCIATED RHOMBOID-LIKE PROTEIN, MITOCHONDRIAL"/>
    <property type="match status" value="1"/>
</dbReference>
<dbReference type="GO" id="GO:0004252">
    <property type="term" value="F:serine-type endopeptidase activity"/>
    <property type="evidence" value="ECO:0007669"/>
    <property type="project" value="InterPro"/>
</dbReference>
<keyword evidence="5 7" id="KW-1133">Transmembrane helix</keyword>
<dbReference type="EMBL" id="BSPD01000020">
    <property type="protein sequence ID" value="GLS24881.1"/>
    <property type="molecule type" value="Genomic_DNA"/>
</dbReference>
<feature type="transmembrane region" description="Helical" evidence="7">
    <location>
        <begin position="238"/>
        <end position="261"/>
    </location>
</feature>
<keyword evidence="10" id="KW-1185">Reference proteome</keyword>
<evidence type="ECO:0000256" key="5">
    <source>
        <dbReference type="ARBA" id="ARBA00022989"/>
    </source>
</evidence>
<dbReference type="Pfam" id="PF01694">
    <property type="entry name" value="Rhomboid"/>
    <property type="match status" value="1"/>
</dbReference>
<dbReference type="InterPro" id="IPR035952">
    <property type="entry name" value="Rhomboid-like_sf"/>
</dbReference>
<reference evidence="9 10" key="1">
    <citation type="journal article" date="2014" name="Int. J. Syst. Evol. Microbiol.">
        <title>Complete genome sequence of Corynebacterium casei LMG S-19264T (=DSM 44701T), isolated from a smear-ripened cheese.</title>
        <authorList>
            <consortium name="US DOE Joint Genome Institute (JGI-PGF)"/>
            <person name="Walter F."/>
            <person name="Albersmeier A."/>
            <person name="Kalinowski J."/>
            <person name="Ruckert C."/>
        </authorList>
    </citation>
    <scope>NUCLEOTIDE SEQUENCE [LARGE SCALE GENOMIC DNA]</scope>
    <source>
        <strain evidence="9 10">NBRC 110095</strain>
    </source>
</reference>
<dbReference type="RefSeq" id="WP_232592298.1">
    <property type="nucleotide sequence ID" value="NZ_BSPD01000020.1"/>
</dbReference>
<feature type="transmembrane region" description="Helical" evidence="7">
    <location>
        <begin position="186"/>
        <end position="205"/>
    </location>
</feature>
<dbReference type="GO" id="GO:0016020">
    <property type="term" value="C:membrane"/>
    <property type="evidence" value="ECO:0007669"/>
    <property type="project" value="UniProtKB-SubCell"/>
</dbReference>
<gene>
    <name evidence="9" type="ORF">GCM10007877_05950</name>
</gene>
<keyword evidence="6 7" id="KW-0472">Membrane</keyword>
<evidence type="ECO:0000313" key="10">
    <source>
        <dbReference type="Proteomes" id="UP001156870"/>
    </source>
</evidence>
<comment type="caution">
    <text evidence="9">The sequence shown here is derived from an EMBL/GenBank/DDBJ whole genome shotgun (WGS) entry which is preliminary data.</text>
</comment>
<dbReference type="PANTHER" id="PTHR43731">
    <property type="entry name" value="RHOMBOID PROTEASE"/>
    <property type="match status" value="1"/>
</dbReference>
<name>A0AA37T711_9GAMM</name>
<dbReference type="InterPro" id="IPR022764">
    <property type="entry name" value="Peptidase_S54_rhomboid_dom"/>
</dbReference>
<evidence type="ECO:0000256" key="3">
    <source>
        <dbReference type="ARBA" id="ARBA00022692"/>
    </source>
</evidence>
<dbReference type="Proteomes" id="UP001156870">
    <property type="component" value="Unassembled WGS sequence"/>
</dbReference>
<evidence type="ECO:0000256" key="2">
    <source>
        <dbReference type="ARBA" id="ARBA00009045"/>
    </source>
</evidence>
<sequence>MIILPTEKKIDWKKPPVVLCVLVLLNLLVFMLYQWGDSRRMETALEIYRTHELLNVEWKPYQDYWLRYHDSPIEDIIEYRESFPEEFTLELMFDQRFYEFLEENLTLYKPAGGVKQWQLAREEVNAAVNKVSSRAFGLSVDNLSVVSLISHQFLHGGVGHLLGNLLFLIVCGFAVEAALGHGRFLALYIVSGAAGGLFYCLFASLTKENATPLVGASGAISGVMAMYCMLFQLRKIEFFYFIFVLVGYFRAPALAILPVYIGSELLQWLTTSDSNVAYSAHLGGFLAGGVGVLLVQYYDKHAIDQEYIEEDQSVDDYLVALDRVYRTIADYRFESARKLVADMIETHGQKSELMSIQLNIMVAIGGTSLKDYLLKNIHSRQKGTRLGKAQAKLWRSLSERERASISPADQVSMAVRILDACDVELSESIFTYLKARQPHEASLAKLARKLAWYYEREGILHKKNEYNRLADELMGGFVR</sequence>
<proteinExistence type="inferred from homology"/>
<dbReference type="AlphaFoldDB" id="A0AA37T711"/>
<comment type="similarity">
    <text evidence="2">Belongs to the peptidase S54 family.</text>
</comment>
<comment type="subcellular location">
    <subcellularLocation>
        <location evidence="1">Membrane</location>
        <topology evidence="1">Multi-pass membrane protein</topology>
    </subcellularLocation>
</comment>
<evidence type="ECO:0000313" key="9">
    <source>
        <dbReference type="EMBL" id="GLS24881.1"/>
    </source>
</evidence>